<dbReference type="AlphaFoldDB" id="A0A941DNM4"/>
<dbReference type="Gene3D" id="3.40.250.10">
    <property type="entry name" value="Rhodanese-like domain"/>
    <property type="match status" value="1"/>
</dbReference>
<proteinExistence type="predicted"/>
<feature type="domain" description="Rhodanese" evidence="1">
    <location>
        <begin position="36"/>
        <end position="140"/>
    </location>
</feature>
<name>A0A941DNM4_9BURK</name>
<reference evidence="2" key="1">
    <citation type="submission" date="2021-04" db="EMBL/GenBank/DDBJ databases">
        <title>novel species isolated from subtropical streams in China.</title>
        <authorList>
            <person name="Lu H."/>
        </authorList>
    </citation>
    <scope>NUCLEOTIDE SEQUENCE</scope>
    <source>
        <strain evidence="2">LFS511W</strain>
    </source>
</reference>
<keyword evidence="3" id="KW-1185">Reference proteome</keyword>
<dbReference type="RefSeq" id="WP_212688222.1">
    <property type="nucleotide sequence ID" value="NZ_CAXBSD010000042.1"/>
</dbReference>
<comment type="caution">
    <text evidence="2">The sequence shown here is derived from an EMBL/GenBank/DDBJ whole genome shotgun (WGS) entry which is preliminary data.</text>
</comment>
<dbReference type="EMBL" id="JAGSPN010000008">
    <property type="protein sequence ID" value="MBR7782929.1"/>
    <property type="molecule type" value="Genomic_DNA"/>
</dbReference>
<sequence length="154" mass="16966">MSAQQILSRAAARATDQQLPYAGAVTPEEAWNLLQLDPAVILIDVRTQAERDWVGKVSLPENQHAAVQWNLYPGGTPNPDFLTQLNSIVPDKDCRIVFLCRSGVRSRHAAKAATEAGYTQCFDILEGFEGDKNTAGHRKSVGGWCFRQLPWMGA</sequence>
<evidence type="ECO:0000313" key="2">
    <source>
        <dbReference type="EMBL" id="MBR7782929.1"/>
    </source>
</evidence>
<dbReference type="Proteomes" id="UP000680067">
    <property type="component" value="Unassembled WGS sequence"/>
</dbReference>
<dbReference type="GO" id="GO:0004792">
    <property type="term" value="F:thiosulfate-cyanide sulfurtransferase activity"/>
    <property type="evidence" value="ECO:0007669"/>
    <property type="project" value="TreeGrafter"/>
</dbReference>
<dbReference type="CDD" id="cd01522">
    <property type="entry name" value="RHOD_1"/>
    <property type="match status" value="1"/>
</dbReference>
<dbReference type="InterPro" id="IPR001763">
    <property type="entry name" value="Rhodanese-like_dom"/>
</dbReference>
<protein>
    <submittedName>
        <fullName evidence="2">Rhodanese-like domain-containing protein</fullName>
    </submittedName>
</protein>
<dbReference type="InterPro" id="IPR036873">
    <property type="entry name" value="Rhodanese-like_dom_sf"/>
</dbReference>
<dbReference type="Pfam" id="PF00581">
    <property type="entry name" value="Rhodanese"/>
    <property type="match status" value="1"/>
</dbReference>
<organism evidence="2 3">
    <name type="scientific">Undibacterium luofuense</name>
    <dbReference type="NCBI Taxonomy" id="2828733"/>
    <lineage>
        <taxon>Bacteria</taxon>
        <taxon>Pseudomonadati</taxon>
        <taxon>Pseudomonadota</taxon>
        <taxon>Betaproteobacteria</taxon>
        <taxon>Burkholderiales</taxon>
        <taxon>Oxalobacteraceae</taxon>
        <taxon>Undibacterium</taxon>
    </lineage>
</organism>
<dbReference type="PANTHER" id="PTHR44086">
    <property type="entry name" value="THIOSULFATE SULFURTRANSFERASE RDL2, MITOCHONDRIAL-RELATED"/>
    <property type="match status" value="1"/>
</dbReference>
<evidence type="ECO:0000313" key="3">
    <source>
        <dbReference type="Proteomes" id="UP000680067"/>
    </source>
</evidence>
<gene>
    <name evidence="2" type="ORF">KDM89_12305</name>
</gene>
<dbReference type="SMART" id="SM00450">
    <property type="entry name" value="RHOD"/>
    <property type="match status" value="1"/>
</dbReference>
<accession>A0A941DNM4</accession>
<dbReference type="PROSITE" id="PS50206">
    <property type="entry name" value="RHODANESE_3"/>
    <property type="match status" value="1"/>
</dbReference>
<dbReference type="SUPFAM" id="SSF52821">
    <property type="entry name" value="Rhodanese/Cell cycle control phosphatase"/>
    <property type="match status" value="1"/>
</dbReference>
<evidence type="ECO:0000259" key="1">
    <source>
        <dbReference type="PROSITE" id="PS50206"/>
    </source>
</evidence>
<dbReference type="PANTHER" id="PTHR44086:SF10">
    <property type="entry name" value="THIOSULFATE SULFURTRANSFERASE_RHODANESE-LIKE DOMAIN-CONTAINING PROTEIN 3"/>
    <property type="match status" value="1"/>
</dbReference>